<keyword evidence="1" id="KW-0001">2Fe-2S</keyword>
<dbReference type="GO" id="GO:0046872">
    <property type="term" value="F:metal ion binding"/>
    <property type="evidence" value="ECO:0007669"/>
    <property type="project" value="UniProtKB-KW"/>
</dbReference>
<dbReference type="EMBL" id="LFJV01000022">
    <property type="protein sequence ID" value="KMM34125.1"/>
    <property type="molecule type" value="Genomic_DNA"/>
</dbReference>
<keyword evidence="2" id="KW-0479">Metal-binding</keyword>
<organism evidence="6 7">
    <name type="scientific">Parabacteroides goldsteinii</name>
    <dbReference type="NCBI Taxonomy" id="328812"/>
    <lineage>
        <taxon>Bacteria</taxon>
        <taxon>Pseudomonadati</taxon>
        <taxon>Bacteroidota</taxon>
        <taxon>Bacteroidia</taxon>
        <taxon>Bacteroidales</taxon>
        <taxon>Tannerellaceae</taxon>
        <taxon>Parabacteroides</taxon>
    </lineage>
</organism>
<reference evidence="6 7" key="1">
    <citation type="submission" date="2015-06" db="EMBL/GenBank/DDBJ databases">
        <title>Draft Genome Sequence of Parabacteroides goldsteinii with Putative Novel Metallo-Beta-Lactamases Isolated from a Blood Culture from a Human Patient.</title>
        <authorList>
            <person name="Krogh T.J."/>
            <person name="Agergaard C.N."/>
            <person name="Moller-Jensen J."/>
            <person name="Justesen U.S."/>
        </authorList>
    </citation>
    <scope>NUCLEOTIDE SEQUENCE [LARGE SCALE GENOMIC DNA]</scope>
    <source>
        <strain evidence="6 7">910340</strain>
    </source>
</reference>
<name>A0A0J6CLP2_9BACT</name>
<accession>A0A0J6CLP2</accession>
<keyword evidence="4" id="KW-0411">Iron-sulfur</keyword>
<evidence type="ECO:0000256" key="2">
    <source>
        <dbReference type="ARBA" id="ARBA00022723"/>
    </source>
</evidence>
<proteinExistence type="predicted"/>
<dbReference type="SUPFAM" id="SSF50022">
    <property type="entry name" value="ISP domain"/>
    <property type="match status" value="1"/>
</dbReference>
<gene>
    <name evidence="6" type="ORF">ACM15_08305</name>
</gene>
<feature type="domain" description="Rieske" evidence="5">
    <location>
        <begin position="78"/>
        <end position="149"/>
    </location>
</feature>
<dbReference type="RefSeq" id="WP_048315098.1">
    <property type="nucleotide sequence ID" value="NZ_CALLGB010000007.1"/>
</dbReference>
<evidence type="ECO:0000256" key="3">
    <source>
        <dbReference type="ARBA" id="ARBA00023004"/>
    </source>
</evidence>
<dbReference type="InterPro" id="IPR017941">
    <property type="entry name" value="Rieske_2Fe-2S"/>
</dbReference>
<keyword evidence="3" id="KW-0408">Iron</keyword>
<evidence type="ECO:0000313" key="6">
    <source>
        <dbReference type="EMBL" id="KMM34125.1"/>
    </source>
</evidence>
<evidence type="ECO:0000256" key="4">
    <source>
        <dbReference type="ARBA" id="ARBA00023014"/>
    </source>
</evidence>
<evidence type="ECO:0000313" key="7">
    <source>
        <dbReference type="Proteomes" id="UP000036166"/>
    </source>
</evidence>
<protein>
    <recommendedName>
        <fullName evidence="5">Rieske domain-containing protein</fullName>
    </recommendedName>
</protein>
<dbReference type="Gene3D" id="2.102.10.10">
    <property type="entry name" value="Rieske [2Fe-2S] iron-sulphur domain"/>
    <property type="match status" value="1"/>
</dbReference>
<evidence type="ECO:0000256" key="1">
    <source>
        <dbReference type="ARBA" id="ARBA00022714"/>
    </source>
</evidence>
<evidence type="ECO:0000259" key="5">
    <source>
        <dbReference type="PROSITE" id="PS51296"/>
    </source>
</evidence>
<dbReference type="AlphaFoldDB" id="A0A0J6CLP2"/>
<dbReference type="PROSITE" id="PS51296">
    <property type="entry name" value="RIESKE"/>
    <property type="match status" value="1"/>
</dbReference>
<dbReference type="GO" id="GO:0051537">
    <property type="term" value="F:2 iron, 2 sulfur cluster binding"/>
    <property type="evidence" value="ECO:0007669"/>
    <property type="project" value="UniProtKB-KW"/>
</dbReference>
<sequence length="152" mass="17103">MKRIFFCFLTFMVLSCSKTIEPSLGLYPVYFEVNLNTEWRLQASQAHKIFTKENTNQYQANFGLGGVLVYNGFSNNGGSQNVYYAFDAACPYEASSNVKVEVQDGTFAVCPKCGSKYDILNGLGNPIEGPATKVLQQYYVNQKDKNLLIRNY</sequence>
<dbReference type="PROSITE" id="PS51257">
    <property type="entry name" value="PROKAR_LIPOPROTEIN"/>
    <property type="match status" value="1"/>
</dbReference>
<dbReference type="InterPro" id="IPR036922">
    <property type="entry name" value="Rieske_2Fe-2S_sf"/>
</dbReference>
<dbReference type="PATRIC" id="fig|328812.4.peg.2183"/>
<comment type="caution">
    <text evidence="6">The sequence shown here is derived from an EMBL/GenBank/DDBJ whole genome shotgun (WGS) entry which is preliminary data.</text>
</comment>
<dbReference type="Proteomes" id="UP000036166">
    <property type="component" value="Unassembled WGS sequence"/>
</dbReference>